<dbReference type="PANTHER" id="PTHR43205:SF7">
    <property type="entry name" value="PROSTAGLANDIN REDUCTASE 1"/>
    <property type="match status" value="1"/>
</dbReference>
<keyword evidence="2" id="KW-0812">Transmembrane</keyword>
<keyword evidence="5" id="KW-1185">Reference proteome</keyword>
<dbReference type="InterPro" id="IPR020843">
    <property type="entry name" value="ER"/>
</dbReference>
<dbReference type="InterPro" id="IPR036291">
    <property type="entry name" value="NAD(P)-bd_dom_sf"/>
</dbReference>
<organism evidence="4 5">
    <name type="scientific">Maribacter vaceletii</name>
    <dbReference type="NCBI Taxonomy" id="1206816"/>
    <lineage>
        <taxon>Bacteria</taxon>
        <taxon>Pseudomonadati</taxon>
        <taxon>Bacteroidota</taxon>
        <taxon>Flavobacteriia</taxon>
        <taxon>Flavobacteriales</taxon>
        <taxon>Flavobacteriaceae</taxon>
        <taxon>Maribacter</taxon>
    </lineage>
</organism>
<dbReference type="AlphaFoldDB" id="A0A495EF11"/>
<dbReference type="InterPro" id="IPR011032">
    <property type="entry name" value="GroES-like_sf"/>
</dbReference>
<proteinExistence type="predicted"/>
<evidence type="ECO:0000313" key="4">
    <source>
        <dbReference type="EMBL" id="RKR15259.1"/>
    </source>
</evidence>
<dbReference type="SMART" id="SM00829">
    <property type="entry name" value="PKS_ER"/>
    <property type="match status" value="1"/>
</dbReference>
<dbReference type="Gene3D" id="3.90.180.10">
    <property type="entry name" value="Medium-chain alcohol dehydrogenases, catalytic domain"/>
    <property type="match status" value="1"/>
</dbReference>
<keyword evidence="1" id="KW-0560">Oxidoreductase</keyword>
<protein>
    <recommendedName>
        <fullName evidence="3">Enoyl reductase (ER) domain-containing protein</fullName>
    </recommendedName>
</protein>
<name>A0A495EF11_9FLAO</name>
<dbReference type="CDD" id="cd05288">
    <property type="entry name" value="PGDH"/>
    <property type="match status" value="1"/>
</dbReference>
<dbReference type="SUPFAM" id="SSF51735">
    <property type="entry name" value="NAD(P)-binding Rossmann-fold domains"/>
    <property type="match status" value="1"/>
</dbReference>
<dbReference type="InterPro" id="IPR045010">
    <property type="entry name" value="MDR_fam"/>
</dbReference>
<dbReference type="FunFam" id="3.40.50.720:FF:000121">
    <property type="entry name" value="Prostaglandin reductase 2"/>
    <property type="match status" value="1"/>
</dbReference>
<dbReference type="EMBL" id="RBIQ01000007">
    <property type="protein sequence ID" value="RKR15259.1"/>
    <property type="molecule type" value="Genomic_DNA"/>
</dbReference>
<feature type="domain" description="Enoyl reductase (ER)" evidence="3">
    <location>
        <begin position="17"/>
        <end position="334"/>
    </location>
</feature>
<dbReference type="RefSeq" id="WP_121065187.1">
    <property type="nucleotide sequence ID" value="NZ_RBIQ01000007.1"/>
</dbReference>
<evidence type="ECO:0000313" key="5">
    <source>
        <dbReference type="Proteomes" id="UP000269412"/>
    </source>
</evidence>
<dbReference type="OrthoDB" id="9805663at2"/>
<dbReference type="SUPFAM" id="SSF50129">
    <property type="entry name" value="GroES-like"/>
    <property type="match status" value="1"/>
</dbReference>
<keyword evidence="2" id="KW-1133">Transmembrane helix</keyword>
<dbReference type="GO" id="GO:0016628">
    <property type="term" value="F:oxidoreductase activity, acting on the CH-CH group of donors, NAD or NADP as acceptor"/>
    <property type="evidence" value="ECO:0007669"/>
    <property type="project" value="InterPro"/>
</dbReference>
<reference evidence="4 5" key="1">
    <citation type="submission" date="2018-10" db="EMBL/GenBank/DDBJ databases">
        <title>Genomic Encyclopedia of Archaeal and Bacterial Type Strains, Phase II (KMG-II): from individual species to whole genera.</title>
        <authorList>
            <person name="Goeker M."/>
        </authorList>
    </citation>
    <scope>NUCLEOTIDE SEQUENCE [LARGE SCALE GENOMIC DNA]</scope>
    <source>
        <strain evidence="4 5">DSM 25230</strain>
    </source>
</reference>
<evidence type="ECO:0000256" key="2">
    <source>
        <dbReference type="SAM" id="Phobius"/>
    </source>
</evidence>
<dbReference type="PANTHER" id="PTHR43205">
    <property type="entry name" value="PROSTAGLANDIN REDUCTASE"/>
    <property type="match status" value="1"/>
</dbReference>
<dbReference type="Pfam" id="PF00107">
    <property type="entry name" value="ADH_zinc_N"/>
    <property type="match status" value="1"/>
</dbReference>
<dbReference type="InterPro" id="IPR041694">
    <property type="entry name" value="ADH_N_2"/>
</dbReference>
<sequence length="338" mass="37467">MQNNRLVLASRPTDFISSNNFKLEKVELPKLKFGEFLIKVLYLSVAPVMKFYMLDGAGIESPLQIGDVMRGRGVGEVVESKNADFSVGDIVQGKCGWQEYVICDGSPYHMMYKVEQRILPYSTALGVLGMTGFTSYFGLYKVGALQKGENVLVSAAAGGVGSSVGSLAKIKGAKAVGFASTDEKCRLLVEKLGYIGAINYNSENIGAQIDTFFPDGIDVYFDNVGGPLLDIALTKLKRYARVVCCGRISQYLEGKDASVYPLKNWHRIGATRSKMEGFFIYDFENEFPIAEKEMSQWIKDGKLDYQEDILEGLENMPIALNRLFQKKNVGKQLVRISE</sequence>
<dbReference type="Gene3D" id="3.40.50.720">
    <property type="entry name" value="NAD(P)-binding Rossmann-like Domain"/>
    <property type="match status" value="1"/>
</dbReference>
<comment type="caution">
    <text evidence="4">The sequence shown here is derived from an EMBL/GenBank/DDBJ whole genome shotgun (WGS) entry which is preliminary data.</text>
</comment>
<feature type="transmembrane region" description="Helical" evidence="2">
    <location>
        <begin position="118"/>
        <end position="139"/>
    </location>
</feature>
<keyword evidence="2" id="KW-0472">Membrane</keyword>
<dbReference type="InterPro" id="IPR013149">
    <property type="entry name" value="ADH-like_C"/>
</dbReference>
<dbReference type="Proteomes" id="UP000269412">
    <property type="component" value="Unassembled WGS sequence"/>
</dbReference>
<gene>
    <name evidence="4" type="ORF">CLV91_1341</name>
</gene>
<evidence type="ECO:0000259" key="3">
    <source>
        <dbReference type="SMART" id="SM00829"/>
    </source>
</evidence>
<dbReference type="Pfam" id="PF16884">
    <property type="entry name" value="ADH_N_2"/>
    <property type="match status" value="1"/>
</dbReference>
<evidence type="ECO:0000256" key="1">
    <source>
        <dbReference type="ARBA" id="ARBA00023002"/>
    </source>
</evidence>
<accession>A0A495EF11</accession>